<reference evidence="8 9" key="1">
    <citation type="journal article" date="2015" name="Front. Microbiol.">
        <title>Genome sequence of the plant growth promoting endophytic yeast Rhodotorula graminis WP1.</title>
        <authorList>
            <person name="Firrincieli A."/>
            <person name="Otillar R."/>
            <person name="Salamov A."/>
            <person name="Schmutz J."/>
            <person name="Khan Z."/>
            <person name="Redman R.S."/>
            <person name="Fleck N.D."/>
            <person name="Lindquist E."/>
            <person name="Grigoriev I.V."/>
            <person name="Doty S.L."/>
        </authorList>
    </citation>
    <scope>NUCLEOTIDE SEQUENCE [LARGE SCALE GENOMIC DNA]</scope>
    <source>
        <strain evidence="8 9">WP1</strain>
    </source>
</reference>
<proteinExistence type="predicted"/>
<feature type="transmembrane region" description="Helical" evidence="6">
    <location>
        <begin position="346"/>
        <end position="365"/>
    </location>
</feature>
<feature type="transmembrane region" description="Helical" evidence="6">
    <location>
        <begin position="119"/>
        <end position="141"/>
    </location>
</feature>
<feature type="transmembrane region" description="Helical" evidence="6">
    <location>
        <begin position="189"/>
        <end position="213"/>
    </location>
</feature>
<dbReference type="Proteomes" id="UP000053890">
    <property type="component" value="Unassembled WGS sequence"/>
</dbReference>
<keyword evidence="4 6" id="KW-0472">Membrane</keyword>
<keyword evidence="9" id="KW-1185">Reference proteome</keyword>
<accession>A0A0P9ENX3</accession>
<gene>
    <name evidence="8" type="ORF">RHOBADRAFT_37710</name>
</gene>
<evidence type="ECO:0000259" key="7">
    <source>
        <dbReference type="PROSITE" id="PS50850"/>
    </source>
</evidence>
<dbReference type="PANTHER" id="PTHR23508">
    <property type="entry name" value="CARBOXYLIC ACID TRANSPORTER PROTEIN HOMOLOG"/>
    <property type="match status" value="1"/>
</dbReference>
<dbReference type="Pfam" id="PF00083">
    <property type="entry name" value="Sugar_tr"/>
    <property type="match status" value="2"/>
</dbReference>
<dbReference type="InterPro" id="IPR005828">
    <property type="entry name" value="MFS_sugar_transport-like"/>
</dbReference>
<evidence type="ECO:0000256" key="3">
    <source>
        <dbReference type="ARBA" id="ARBA00022989"/>
    </source>
</evidence>
<dbReference type="PANTHER" id="PTHR23508:SF10">
    <property type="entry name" value="CARBOXYLIC ACID TRANSPORTER PROTEIN HOMOLOG"/>
    <property type="match status" value="1"/>
</dbReference>
<dbReference type="InterPro" id="IPR036259">
    <property type="entry name" value="MFS_trans_sf"/>
</dbReference>
<dbReference type="AlphaFoldDB" id="A0A0P9ENX3"/>
<dbReference type="PROSITE" id="PS50850">
    <property type="entry name" value="MFS"/>
    <property type="match status" value="1"/>
</dbReference>
<feature type="region of interest" description="Disordered" evidence="5">
    <location>
        <begin position="1"/>
        <end position="29"/>
    </location>
</feature>
<dbReference type="OMA" id="RGPIFIL"/>
<sequence length="510" mass="54195">MNDPLRLSSSVDTDKGSPSLDDAKPTAQAVQVDGDKEVERLRNVEKHSSKWTILAAGAGLISDGLQNNIMTLTNVIFGQLYGKAYTSAYSTQVSNALTVGTILGQISIGMVCDIYGRKAGILISTFSIVAGIIIVTAAHGAHGSFAGFIWCMTVGRGLTGIGVGGEYPSGSASAAEAANEKMQKSRGPIFILVTNLVLSFGTIFACILYLIVYSAAGGDDANYSTVWRTVFGISVLPPLVVLLFRLRMVNSKLYRDGAIQRGPPLLLTLKFYWRSLIGTCGAWFLYDFVTFPNGVFSGTIIAQIVKVTGHEKFRKTAEYQLLLGTIALPGCLVGALIVNRLGRRNLMILGFTGYLVIGLSVGLAYDKLLKTVPAFVVLYGLMQSFGNLGPGNVLGLSSAESYATPVRGTLYGISAAIGKVGAVAGTQSFTPIRDNLGAKWTFIVAAICGVLGVLVTYFFIRQDLDGDLSDEDAKFAAYLKANGWDGAMGVQGKEALIDREEAVTVGKAHE</sequence>
<protein>
    <recommendedName>
        <fullName evidence="7">Major facilitator superfamily (MFS) profile domain-containing protein</fullName>
    </recommendedName>
</protein>
<evidence type="ECO:0000256" key="2">
    <source>
        <dbReference type="ARBA" id="ARBA00022692"/>
    </source>
</evidence>
<dbReference type="GO" id="GO:0005886">
    <property type="term" value="C:plasma membrane"/>
    <property type="evidence" value="ECO:0007669"/>
    <property type="project" value="TreeGrafter"/>
</dbReference>
<evidence type="ECO:0000256" key="1">
    <source>
        <dbReference type="ARBA" id="ARBA00004141"/>
    </source>
</evidence>
<evidence type="ECO:0000256" key="6">
    <source>
        <dbReference type="SAM" id="Phobius"/>
    </source>
</evidence>
<dbReference type="GeneID" id="28973906"/>
<feature type="transmembrane region" description="Helical" evidence="6">
    <location>
        <begin position="440"/>
        <end position="460"/>
    </location>
</feature>
<feature type="transmembrane region" description="Helical" evidence="6">
    <location>
        <begin position="147"/>
        <end position="168"/>
    </location>
</feature>
<organism evidence="8 9">
    <name type="scientific">Rhodotorula graminis (strain WP1)</name>
    <dbReference type="NCBI Taxonomy" id="578459"/>
    <lineage>
        <taxon>Eukaryota</taxon>
        <taxon>Fungi</taxon>
        <taxon>Dikarya</taxon>
        <taxon>Basidiomycota</taxon>
        <taxon>Pucciniomycotina</taxon>
        <taxon>Microbotryomycetes</taxon>
        <taxon>Sporidiobolales</taxon>
        <taxon>Sporidiobolaceae</taxon>
        <taxon>Rhodotorula</taxon>
    </lineage>
</organism>
<dbReference type="SUPFAM" id="SSF103473">
    <property type="entry name" value="MFS general substrate transporter"/>
    <property type="match status" value="1"/>
</dbReference>
<feature type="transmembrane region" description="Helical" evidence="6">
    <location>
        <begin position="319"/>
        <end position="339"/>
    </location>
</feature>
<dbReference type="RefSeq" id="XP_018269884.1">
    <property type="nucleotide sequence ID" value="XM_018413457.1"/>
</dbReference>
<evidence type="ECO:0000256" key="4">
    <source>
        <dbReference type="ARBA" id="ARBA00023136"/>
    </source>
</evidence>
<dbReference type="Gene3D" id="1.20.1250.20">
    <property type="entry name" value="MFS general substrate transporter like domains"/>
    <property type="match status" value="1"/>
</dbReference>
<keyword evidence="2 6" id="KW-0812">Transmembrane</keyword>
<dbReference type="STRING" id="578459.A0A0P9ENX3"/>
<keyword evidence="3 6" id="KW-1133">Transmembrane helix</keyword>
<evidence type="ECO:0000313" key="9">
    <source>
        <dbReference type="Proteomes" id="UP000053890"/>
    </source>
</evidence>
<dbReference type="OrthoDB" id="2153661at2759"/>
<dbReference type="InterPro" id="IPR020846">
    <property type="entry name" value="MFS_dom"/>
</dbReference>
<dbReference type="GO" id="GO:0046943">
    <property type="term" value="F:carboxylic acid transmembrane transporter activity"/>
    <property type="evidence" value="ECO:0007669"/>
    <property type="project" value="TreeGrafter"/>
</dbReference>
<dbReference type="EMBL" id="KQ474081">
    <property type="protein sequence ID" value="KPV73835.1"/>
    <property type="molecule type" value="Genomic_DNA"/>
</dbReference>
<name>A0A0P9ENX3_RHOGW</name>
<feature type="domain" description="Major facilitator superfamily (MFS) profile" evidence="7">
    <location>
        <begin position="52"/>
        <end position="464"/>
    </location>
</feature>
<evidence type="ECO:0000313" key="8">
    <source>
        <dbReference type="EMBL" id="KPV73835.1"/>
    </source>
</evidence>
<evidence type="ECO:0000256" key="5">
    <source>
        <dbReference type="SAM" id="MobiDB-lite"/>
    </source>
</evidence>
<feature type="transmembrane region" description="Helical" evidence="6">
    <location>
        <begin position="225"/>
        <end position="244"/>
    </location>
</feature>
<comment type="subcellular location">
    <subcellularLocation>
        <location evidence="1">Membrane</location>
        <topology evidence="1">Multi-pass membrane protein</topology>
    </subcellularLocation>
</comment>